<evidence type="ECO:0000313" key="2">
    <source>
        <dbReference type="Proteomes" id="UP001165186"/>
    </source>
</evidence>
<name>A0ACB5SPL8_9PEZI</name>
<reference evidence="1" key="1">
    <citation type="submission" date="2024-09" db="EMBL/GenBank/DDBJ databases">
        <title>Draft Genome Sequences of Neofusicoccum parvum.</title>
        <authorList>
            <person name="Ashida A."/>
            <person name="Camagna M."/>
            <person name="Tanaka A."/>
            <person name="Takemoto D."/>
        </authorList>
    </citation>
    <scope>NUCLEOTIDE SEQUENCE</scope>
    <source>
        <strain evidence="1">PPO83</strain>
    </source>
</reference>
<keyword evidence="2" id="KW-1185">Reference proteome</keyword>
<keyword evidence="1" id="KW-0418">Kinase</keyword>
<protein>
    <submittedName>
        <fullName evidence="1">Mevalonate kinase</fullName>
    </submittedName>
</protein>
<accession>A0ACB5SPL8</accession>
<keyword evidence="1" id="KW-0808">Transferase</keyword>
<evidence type="ECO:0000313" key="1">
    <source>
        <dbReference type="EMBL" id="GME50717.1"/>
    </source>
</evidence>
<gene>
    <name evidence="1" type="primary">g7606</name>
    <name evidence="1" type="ORF">NpPPO83_00007606</name>
</gene>
<organism evidence="1 2">
    <name type="scientific">Neofusicoccum parvum</name>
    <dbReference type="NCBI Taxonomy" id="310453"/>
    <lineage>
        <taxon>Eukaryota</taxon>
        <taxon>Fungi</taxon>
        <taxon>Dikarya</taxon>
        <taxon>Ascomycota</taxon>
        <taxon>Pezizomycotina</taxon>
        <taxon>Dothideomycetes</taxon>
        <taxon>Dothideomycetes incertae sedis</taxon>
        <taxon>Botryosphaeriales</taxon>
        <taxon>Botryosphaeriaceae</taxon>
        <taxon>Neofusicoccum</taxon>
    </lineage>
</organism>
<sequence length="479" mass="51747">MNTHVAISSSQPLVSSFMVSAPGKVIMYGEHAVVYDKAAIAAAISLRSYLLVTFPSNSNRTTVSLYFPDIGLCHSWDIKDLPWVAFSAPGKKKHHYDLVTALDPDLTEALQPHVQAVGSGKPQCVRKAHLASVSAFLYLFLSLSSQKSAACTYTLRSTIPIGAGLGSSASVTVCLATALLLQQRALSRPCNNQSPIESELHLKYINRWAFVGELCYHGNPSGVDNTVSSGGKAVLFQNTKGGLPVVTSLRDFPEFPLLIVNTETPRSTAIEVARVQAFKNAYPAIAEHILDAIHGISKSAYSTLTSRDPEYGGSAIRQHLGDLMVANHGLLVALGVSHPRLERIRSLIDHTGIGWTKLTGAGGGGCTITLLKPGIDSRDLFRDDSTDEIHLSATKTSQTLLDLERTLANEGFKKYEATLAGDGVGVLWPAVQRNGKEIDQESFLNAAGCEDVEALVGISQKAFLEDGISKCWEDWKFWR</sequence>
<comment type="caution">
    <text evidence="1">The sequence shown here is derived from an EMBL/GenBank/DDBJ whole genome shotgun (WGS) entry which is preliminary data.</text>
</comment>
<proteinExistence type="predicted"/>
<dbReference type="EMBL" id="BSXG01000167">
    <property type="protein sequence ID" value="GME50717.1"/>
    <property type="molecule type" value="Genomic_DNA"/>
</dbReference>
<dbReference type="Proteomes" id="UP001165186">
    <property type="component" value="Unassembled WGS sequence"/>
</dbReference>